<accession>A0A284QSL6</accession>
<reference evidence="2" key="1">
    <citation type="journal article" date="2017" name="Nat. Ecol. Evol.">
        <title>Genome expansion and lineage-specific genetic innovations in the forest pathogenic fungi Armillaria.</title>
        <authorList>
            <person name="Sipos G."/>
            <person name="Prasanna A.N."/>
            <person name="Walter M.C."/>
            <person name="O'Connor E."/>
            <person name="Balint B."/>
            <person name="Krizsan K."/>
            <person name="Kiss B."/>
            <person name="Hess J."/>
            <person name="Varga T."/>
            <person name="Slot J."/>
            <person name="Riley R."/>
            <person name="Boka B."/>
            <person name="Rigling D."/>
            <person name="Barry K."/>
            <person name="Lee J."/>
            <person name="Mihaltcheva S."/>
            <person name="LaButti K."/>
            <person name="Lipzen A."/>
            <person name="Waldron R."/>
            <person name="Moloney N.M."/>
            <person name="Sperisen C."/>
            <person name="Kredics L."/>
            <person name="Vagvoelgyi C."/>
            <person name="Patrignani A."/>
            <person name="Fitzpatrick D."/>
            <person name="Nagy I."/>
            <person name="Doyle S."/>
            <person name="Anderson J.B."/>
            <person name="Grigoriev I.V."/>
            <person name="Gueldener U."/>
            <person name="Muensterkoetter M."/>
            <person name="Nagy L.G."/>
        </authorList>
    </citation>
    <scope>NUCLEOTIDE SEQUENCE [LARGE SCALE GENOMIC DNA]</scope>
    <source>
        <strain evidence="2">C18/9</strain>
    </source>
</reference>
<gene>
    <name evidence="1" type="ORF">ARMOST_02774</name>
</gene>
<organism evidence="1 2">
    <name type="scientific">Armillaria ostoyae</name>
    <name type="common">Armillaria root rot fungus</name>
    <dbReference type="NCBI Taxonomy" id="47428"/>
    <lineage>
        <taxon>Eukaryota</taxon>
        <taxon>Fungi</taxon>
        <taxon>Dikarya</taxon>
        <taxon>Basidiomycota</taxon>
        <taxon>Agaricomycotina</taxon>
        <taxon>Agaricomycetes</taxon>
        <taxon>Agaricomycetidae</taxon>
        <taxon>Agaricales</taxon>
        <taxon>Marasmiineae</taxon>
        <taxon>Physalacriaceae</taxon>
        <taxon>Armillaria</taxon>
    </lineage>
</organism>
<dbReference type="PROSITE" id="PS51257">
    <property type="entry name" value="PROKAR_LIPOPROTEIN"/>
    <property type="match status" value="1"/>
</dbReference>
<evidence type="ECO:0000313" key="2">
    <source>
        <dbReference type="Proteomes" id="UP000219338"/>
    </source>
</evidence>
<proteinExistence type="predicted"/>
<name>A0A284QSL6_ARMOS</name>
<keyword evidence="2" id="KW-1185">Reference proteome</keyword>
<dbReference type="EMBL" id="FUEG01000002">
    <property type="protein sequence ID" value="SJK99472.1"/>
    <property type="molecule type" value="Genomic_DNA"/>
</dbReference>
<protein>
    <submittedName>
        <fullName evidence="1">Uncharacterized protein</fullName>
    </submittedName>
</protein>
<dbReference type="Proteomes" id="UP000219338">
    <property type="component" value="Unassembled WGS sequence"/>
</dbReference>
<evidence type="ECO:0000313" key="1">
    <source>
        <dbReference type="EMBL" id="SJK99472.1"/>
    </source>
</evidence>
<sequence>MTKSQDFVVKKPWLLDTTQTNIHMSGSCQAPSEICFTCHVVATYLARLEARQSTGPNTQSHPSTLIFFYYFNGDDRLISSTDRRPKRVPHGSLWLE</sequence>
<dbReference type="AlphaFoldDB" id="A0A284QSL6"/>